<organism evidence="8 9">
    <name type="scientific">Anaeramoeba flamelloides</name>
    <dbReference type="NCBI Taxonomy" id="1746091"/>
    <lineage>
        <taxon>Eukaryota</taxon>
        <taxon>Metamonada</taxon>
        <taxon>Anaeramoebidae</taxon>
        <taxon>Anaeramoeba</taxon>
    </lineage>
</organism>
<dbReference type="GO" id="GO:0005737">
    <property type="term" value="C:cytoplasm"/>
    <property type="evidence" value="ECO:0007669"/>
    <property type="project" value="UniProtKB-SubCell"/>
</dbReference>
<dbReference type="SUPFAM" id="SSF56235">
    <property type="entry name" value="N-terminal nucleophile aminohydrolases (Ntn hydrolases)"/>
    <property type="match status" value="1"/>
</dbReference>
<dbReference type="InterPro" id="IPR023332">
    <property type="entry name" value="Proteasome_alpha-type"/>
</dbReference>
<dbReference type="InterPro" id="IPR001353">
    <property type="entry name" value="Proteasome_sua/b"/>
</dbReference>
<proteinExistence type="inferred from homology"/>
<dbReference type="InterPro" id="IPR050115">
    <property type="entry name" value="Proteasome_alpha"/>
</dbReference>
<keyword evidence="5" id="KW-0539">Nucleus</keyword>
<name>A0AAV8AAF9_9EUKA</name>
<dbReference type="GO" id="GO:0006511">
    <property type="term" value="P:ubiquitin-dependent protein catabolic process"/>
    <property type="evidence" value="ECO:0007669"/>
    <property type="project" value="InterPro"/>
</dbReference>
<evidence type="ECO:0000256" key="4">
    <source>
        <dbReference type="ARBA" id="ARBA00022942"/>
    </source>
</evidence>
<dbReference type="InterPro" id="IPR000426">
    <property type="entry name" value="Proteasome_asu_N"/>
</dbReference>
<accession>A0AAV8AAF9</accession>
<evidence type="ECO:0000256" key="1">
    <source>
        <dbReference type="ARBA" id="ARBA00004123"/>
    </source>
</evidence>
<evidence type="ECO:0000256" key="6">
    <source>
        <dbReference type="PROSITE-ProRule" id="PRU00808"/>
    </source>
</evidence>
<gene>
    <name evidence="8" type="ORF">M0812_05344</name>
</gene>
<dbReference type="GO" id="GO:0005634">
    <property type="term" value="C:nucleus"/>
    <property type="evidence" value="ECO:0007669"/>
    <property type="project" value="UniProtKB-SubCell"/>
</dbReference>
<dbReference type="Pfam" id="PF10584">
    <property type="entry name" value="Proteasome_A_N"/>
    <property type="match status" value="1"/>
</dbReference>
<dbReference type="FunFam" id="3.60.20.10:FF:000016">
    <property type="entry name" value="Proteasome subunit alpha type-6"/>
    <property type="match status" value="1"/>
</dbReference>
<dbReference type="CDD" id="cd03749">
    <property type="entry name" value="proteasome_alpha_type_1"/>
    <property type="match status" value="1"/>
</dbReference>
<feature type="domain" description="Proteasome alpha-type subunits" evidence="7">
    <location>
        <begin position="61"/>
        <end position="83"/>
    </location>
</feature>
<evidence type="ECO:0000256" key="2">
    <source>
        <dbReference type="ARBA" id="ARBA00004496"/>
    </source>
</evidence>
<dbReference type="PROSITE" id="PS51475">
    <property type="entry name" value="PROTEASOME_ALPHA_2"/>
    <property type="match status" value="1"/>
</dbReference>
<evidence type="ECO:0000259" key="7">
    <source>
        <dbReference type="PROSITE" id="PS00388"/>
    </source>
</evidence>
<evidence type="ECO:0000256" key="3">
    <source>
        <dbReference type="ARBA" id="ARBA00022490"/>
    </source>
</evidence>
<reference evidence="8" key="1">
    <citation type="submission" date="2022-08" db="EMBL/GenBank/DDBJ databases">
        <title>Novel sulphate-reducing endosymbionts in the free-living metamonad Anaeramoeba.</title>
        <authorList>
            <person name="Jerlstrom-Hultqvist J."/>
            <person name="Cepicka I."/>
            <person name="Gallot-Lavallee L."/>
            <person name="Salas-Leiva D."/>
            <person name="Curtis B.A."/>
            <person name="Zahonova K."/>
            <person name="Pipaliya S."/>
            <person name="Dacks J."/>
            <person name="Roger A.J."/>
        </authorList>
    </citation>
    <scope>NUCLEOTIDE SEQUENCE</scope>
    <source>
        <strain evidence="8">Busselton2</strain>
    </source>
</reference>
<evidence type="ECO:0000313" key="8">
    <source>
        <dbReference type="EMBL" id="KAJ3449199.1"/>
    </source>
</evidence>
<dbReference type="GO" id="GO:0019773">
    <property type="term" value="C:proteasome core complex, alpha-subunit complex"/>
    <property type="evidence" value="ECO:0007669"/>
    <property type="project" value="UniProtKB-UniRule"/>
</dbReference>
<dbReference type="PROSITE" id="PS00388">
    <property type="entry name" value="PROTEASOME_ALPHA_1"/>
    <property type="match status" value="1"/>
</dbReference>
<comment type="subcellular location">
    <subcellularLocation>
        <location evidence="2">Cytoplasm</location>
    </subcellularLocation>
    <subcellularLocation>
        <location evidence="1">Nucleus</location>
    </subcellularLocation>
</comment>
<dbReference type="PANTHER" id="PTHR11599">
    <property type="entry name" value="PROTEASOME SUBUNIT ALPHA/BETA"/>
    <property type="match status" value="1"/>
</dbReference>
<dbReference type="Pfam" id="PF00227">
    <property type="entry name" value="Proteasome"/>
    <property type="match status" value="1"/>
</dbReference>
<dbReference type="SMART" id="SM00948">
    <property type="entry name" value="Proteasome_A_N"/>
    <property type="match status" value="1"/>
</dbReference>
<comment type="caution">
    <text evidence="8">The sequence shown here is derived from an EMBL/GenBank/DDBJ whole genome shotgun (WGS) entry which is preliminary data.</text>
</comment>
<dbReference type="EMBL" id="JANTQA010000012">
    <property type="protein sequence ID" value="KAJ3449199.1"/>
    <property type="molecule type" value="Genomic_DNA"/>
</dbReference>
<protein>
    <submittedName>
        <fullName evidence="8">Proteasome subunit alpha type-1</fullName>
    </submittedName>
</protein>
<dbReference type="Proteomes" id="UP001146793">
    <property type="component" value="Unassembled WGS sequence"/>
</dbReference>
<keyword evidence="3" id="KW-0963">Cytoplasm</keyword>
<dbReference type="InterPro" id="IPR029055">
    <property type="entry name" value="Ntn_hydrolases_N"/>
</dbReference>
<sequence>MNQIMKYFQFLLLDDFKSWNEANFKKEFNHILINYKIRTYSFFLPFEQQKFFLYIMFRTQYDSDISIYSPEGRLYQIEYAMQAVAQGSTALGLKSKTHAVVVTLMRSSDELSSHQRKIFKVDGHMGIAISGLTADARVLLKFMRNETLHHKFVYGSDLPTGEVVSSLAMKSQRNTQRWGRRPYGVGLLVIGYDGGKTHLYQTSPSGNCFSYYAQAIGSRSQSARTYLEKNFKEFPELGLEELVLHGVKALKESSGKETLTKLNVGIAVVGKEQKFEILKPNKVQTYLDQILQTEGEIEIENENENEKDQEAETLELKLD</sequence>
<dbReference type="InterPro" id="IPR035144">
    <property type="entry name" value="Proteasome_alpha1"/>
</dbReference>
<dbReference type="Gene3D" id="3.60.20.10">
    <property type="entry name" value="Glutamine Phosphoribosylpyrophosphate, subunit 1, domain 1"/>
    <property type="match status" value="1"/>
</dbReference>
<evidence type="ECO:0000313" key="9">
    <source>
        <dbReference type="Proteomes" id="UP001146793"/>
    </source>
</evidence>
<dbReference type="AlphaFoldDB" id="A0AAV8AAF9"/>
<comment type="similarity">
    <text evidence="6">Belongs to the peptidase T1A family.</text>
</comment>
<evidence type="ECO:0000256" key="5">
    <source>
        <dbReference type="ARBA" id="ARBA00023242"/>
    </source>
</evidence>
<keyword evidence="4 6" id="KW-0647">Proteasome</keyword>